<dbReference type="EC" id="4.2.3.4" evidence="8 19"/>
<comment type="cofactor">
    <cofactor evidence="2 19">
        <name>NAD(+)</name>
        <dbReference type="ChEBI" id="CHEBI:57540"/>
    </cofactor>
</comment>
<comment type="function">
    <text evidence="4 19">Catalyzes the conversion of 3-deoxy-D-arabino-heptulosonate 7-phosphate (DAHP) to dehydroquinate (DHQ).</text>
</comment>
<evidence type="ECO:0000256" key="5">
    <source>
        <dbReference type="ARBA" id="ARBA00004496"/>
    </source>
</evidence>
<dbReference type="Pfam" id="PF24621">
    <property type="entry name" value="DHQS_C"/>
    <property type="match status" value="1"/>
</dbReference>
<feature type="binding site" evidence="19">
    <location>
        <begin position="128"/>
        <end position="129"/>
    </location>
    <ligand>
        <name>NAD(+)</name>
        <dbReference type="ChEBI" id="CHEBI:57540"/>
    </ligand>
</feature>
<dbReference type="GO" id="GO:0000166">
    <property type="term" value="F:nucleotide binding"/>
    <property type="evidence" value="ECO:0007669"/>
    <property type="project" value="UniProtKB-KW"/>
</dbReference>
<dbReference type="Pfam" id="PF01761">
    <property type="entry name" value="DHQ_synthase"/>
    <property type="match status" value="1"/>
</dbReference>
<keyword evidence="13 19" id="KW-0547">Nucleotide-binding</keyword>
<evidence type="ECO:0000256" key="10">
    <source>
        <dbReference type="ARBA" id="ARBA00022490"/>
    </source>
</evidence>
<evidence type="ECO:0000256" key="1">
    <source>
        <dbReference type="ARBA" id="ARBA00001393"/>
    </source>
</evidence>
<comment type="cofactor">
    <cofactor evidence="19">
        <name>Co(2+)</name>
        <dbReference type="ChEBI" id="CHEBI:48828"/>
    </cofactor>
    <cofactor evidence="19">
        <name>Zn(2+)</name>
        <dbReference type="ChEBI" id="CHEBI:29105"/>
    </cofactor>
    <text evidence="19">Binds 1 divalent metal cation per subunit. Can use either Co(2+) or Zn(2+).</text>
</comment>
<dbReference type="RefSeq" id="WP_147041908.1">
    <property type="nucleotide sequence ID" value="NZ_BAABIR010000001.1"/>
</dbReference>
<keyword evidence="12 19" id="KW-0479">Metal-binding</keyword>
<evidence type="ECO:0000256" key="3">
    <source>
        <dbReference type="ARBA" id="ARBA00001947"/>
    </source>
</evidence>
<evidence type="ECO:0000256" key="17">
    <source>
        <dbReference type="ARBA" id="ARBA00023239"/>
    </source>
</evidence>
<dbReference type="PIRSF" id="PIRSF001455">
    <property type="entry name" value="DHQ_synth"/>
    <property type="match status" value="1"/>
</dbReference>
<evidence type="ECO:0000256" key="19">
    <source>
        <dbReference type="HAMAP-Rule" id="MF_00110"/>
    </source>
</evidence>
<comment type="catalytic activity">
    <reaction evidence="1 19">
        <text>7-phospho-2-dehydro-3-deoxy-D-arabino-heptonate = 3-dehydroquinate + phosphate</text>
        <dbReference type="Rhea" id="RHEA:21968"/>
        <dbReference type="ChEBI" id="CHEBI:32364"/>
        <dbReference type="ChEBI" id="CHEBI:43474"/>
        <dbReference type="ChEBI" id="CHEBI:58394"/>
        <dbReference type="EC" id="4.2.3.4"/>
    </reaction>
</comment>
<feature type="binding site" evidence="19">
    <location>
        <position position="183"/>
    </location>
    <ligand>
        <name>Zn(2+)</name>
        <dbReference type="ChEBI" id="CHEBI:29105"/>
    </ligand>
</feature>
<dbReference type="Proteomes" id="UP000321249">
    <property type="component" value="Unassembled WGS sequence"/>
</dbReference>
<evidence type="ECO:0000256" key="8">
    <source>
        <dbReference type="ARBA" id="ARBA00013031"/>
    </source>
</evidence>
<evidence type="ECO:0000256" key="9">
    <source>
        <dbReference type="ARBA" id="ARBA00017684"/>
    </source>
</evidence>
<keyword evidence="23" id="KW-1185">Reference proteome</keyword>
<protein>
    <recommendedName>
        <fullName evidence="9 19">3-dehydroquinate synthase</fullName>
        <shortName evidence="19">DHQS</shortName>
        <ecNumber evidence="8 19">4.2.3.4</ecNumber>
    </recommendedName>
</protein>
<feature type="binding site" evidence="19">
    <location>
        <position position="247"/>
    </location>
    <ligand>
        <name>Zn(2+)</name>
        <dbReference type="ChEBI" id="CHEBI:29105"/>
    </ligand>
</feature>
<dbReference type="InterPro" id="IPR030960">
    <property type="entry name" value="DHQS/DOIS_N"/>
</dbReference>
<evidence type="ECO:0000256" key="16">
    <source>
        <dbReference type="ARBA" id="ARBA00023141"/>
    </source>
</evidence>
<dbReference type="GO" id="GO:0009073">
    <property type="term" value="P:aromatic amino acid family biosynthetic process"/>
    <property type="evidence" value="ECO:0007669"/>
    <property type="project" value="UniProtKB-KW"/>
</dbReference>
<keyword evidence="15 19" id="KW-0520">NAD</keyword>
<keyword evidence="11 19" id="KW-0028">Amino-acid biosynthesis</keyword>
<dbReference type="PANTHER" id="PTHR43622:SF7">
    <property type="entry name" value="3-DEHYDROQUINATE SYNTHASE, CHLOROPLASTIC"/>
    <property type="match status" value="1"/>
</dbReference>
<evidence type="ECO:0000256" key="6">
    <source>
        <dbReference type="ARBA" id="ARBA00004661"/>
    </source>
</evidence>
<dbReference type="EMBL" id="VOQQ01000001">
    <property type="protein sequence ID" value="TXC62520.1"/>
    <property type="molecule type" value="Genomic_DNA"/>
</dbReference>
<evidence type="ECO:0000256" key="18">
    <source>
        <dbReference type="ARBA" id="ARBA00023285"/>
    </source>
</evidence>
<organism evidence="22 23">
    <name type="scientific">Allosphingosinicella ginsenosidimutans</name>
    <dbReference type="NCBI Taxonomy" id="1176539"/>
    <lineage>
        <taxon>Bacteria</taxon>
        <taxon>Pseudomonadati</taxon>
        <taxon>Pseudomonadota</taxon>
        <taxon>Alphaproteobacteria</taxon>
        <taxon>Sphingomonadales</taxon>
        <taxon>Sphingomonadaceae</taxon>
        <taxon>Allosphingosinicella</taxon>
    </lineage>
</organism>
<accession>A0A5C6TQR3</accession>
<feature type="binding site" evidence="19">
    <location>
        <begin position="104"/>
        <end position="108"/>
    </location>
    <ligand>
        <name>NAD(+)</name>
        <dbReference type="ChEBI" id="CHEBI:57540"/>
    </ligand>
</feature>
<dbReference type="FunFam" id="3.40.50.1970:FF:000007">
    <property type="entry name" value="Pentafunctional AROM polypeptide"/>
    <property type="match status" value="1"/>
</dbReference>
<evidence type="ECO:0000256" key="4">
    <source>
        <dbReference type="ARBA" id="ARBA00003485"/>
    </source>
</evidence>
<comment type="similarity">
    <text evidence="7 19">Belongs to the sugar phosphate cyclases superfamily. Dehydroquinate synthase family.</text>
</comment>
<dbReference type="InterPro" id="IPR050071">
    <property type="entry name" value="Dehydroquinate_synthase"/>
</dbReference>
<dbReference type="InterPro" id="IPR016037">
    <property type="entry name" value="DHQ_synth_AroB"/>
</dbReference>
<keyword evidence="17 19" id="KW-0456">Lyase</keyword>
<dbReference type="CDD" id="cd08195">
    <property type="entry name" value="DHQS"/>
    <property type="match status" value="1"/>
</dbReference>
<feature type="binding site" evidence="19">
    <location>
        <position position="265"/>
    </location>
    <ligand>
        <name>Zn(2+)</name>
        <dbReference type="ChEBI" id="CHEBI:29105"/>
    </ligand>
</feature>
<dbReference type="Gene3D" id="1.20.1090.10">
    <property type="entry name" value="Dehydroquinate synthase-like - alpha domain"/>
    <property type="match status" value="1"/>
</dbReference>
<dbReference type="InterPro" id="IPR056179">
    <property type="entry name" value="DHQS_C"/>
</dbReference>
<dbReference type="PANTHER" id="PTHR43622">
    <property type="entry name" value="3-DEHYDROQUINATE SYNTHASE"/>
    <property type="match status" value="1"/>
</dbReference>
<dbReference type="AlphaFoldDB" id="A0A5C6TQR3"/>
<evidence type="ECO:0000256" key="14">
    <source>
        <dbReference type="ARBA" id="ARBA00022833"/>
    </source>
</evidence>
<dbReference type="GO" id="GO:0009423">
    <property type="term" value="P:chorismate biosynthetic process"/>
    <property type="evidence" value="ECO:0007669"/>
    <property type="project" value="UniProtKB-UniRule"/>
</dbReference>
<evidence type="ECO:0000256" key="15">
    <source>
        <dbReference type="ARBA" id="ARBA00023027"/>
    </source>
</evidence>
<evidence type="ECO:0000256" key="2">
    <source>
        <dbReference type="ARBA" id="ARBA00001911"/>
    </source>
</evidence>
<dbReference type="Gene3D" id="3.40.50.1970">
    <property type="match status" value="1"/>
</dbReference>
<feature type="domain" description="3-dehydroquinate synthase N-terminal" evidence="20">
    <location>
        <begin position="66"/>
        <end position="178"/>
    </location>
</feature>
<dbReference type="GO" id="GO:0046872">
    <property type="term" value="F:metal ion binding"/>
    <property type="evidence" value="ECO:0007669"/>
    <property type="project" value="UniProtKB-KW"/>
</dbReference>
<keyword evidence="18 19" id="KW-0170">Cobalt</keyword>
<name>A0A5C6TQR3_9SPHN</name>
<comment type="cofactor">
    <cofactor evidence="3">
        <name>Zn(2+)</name>
        <dbReference type="ChEBI" id="CHEBI:29105"/>
    </cofactor>
</comment>
<proteinExistence type="inferred from homology"/>
<evidence type="ECO:0000259" key="20">
    <source>
        <dbReference type="Pfam" id="PF01761"/>
    </source>
</evidence>
<sequence>MSIVRVELGPRAYDVRIEAGLIGRAAQHLAPLAPNGRAFVVTDQNVAAAQGARLTQGLSGLATETVTIPAGEASKSWEMLAFVTDRLLALGIERGEPIIAFGGGVVGDLAGFAAAILQRGTPYVQVPTSLLAMVDSSVGGKTAIDVSAGKNLIGAFHQPRLVLIDPEALATLAARQMRAGYAEIVKAALIGDPAFFDWLEANGASVLAGAPDALAHAIAASVAFKAAIVAEDERETSGRRALLNLGHTFAHAIEAEAGFSDDVLHGEAVAAGLALAFDLSVRRGLCAPEDAARVGRHLRATGLPASLADLGIAATGASLAGRMASDKKKAGGRVAFILARGIGRAFVDRDVELEAVAKFLDSAAAGALHPARGCDRQDQ</sequence>
<feature type="binding site" evidence="19">
    <location>
        <position position="141"/>
    </location>
    <ligand>
        <name>NAD(+)</name>
        <dbReference type="ChEBI" id="CHEBI:57540"/>
    </ligand>
</feature>
<keyword evidence="10 19" id="KW-0963">Cytoplasm</keyword>
<dbReference type="GO" id="GO:0003856">
    <property type="term" value="F:3-dehydroquinate synthase activity"/>
    <property type="evidence" value="ECO:0007669"/>
    <property type="project" value="UniProtKB-UniRule"/>
</dbReference>
<dbReference type="UniPathway" id="UPA00053">
    <property type="reaction ID" value="UER00085"/>
</dbReference>
<dbReference type="HAMAP" id="MF_00110">
    <property type="entry name" value="DHQ_synthase"/>
    <property type="match status" value="1"/>
</dbReference>
<comment type="subcellular location">
    <subcellularLocation>
        <location evidence="5 19">Cytoplasm</location>
    </subcellularLocation>
</comment>
<dbReference type="GO" id="GO:0008652">
    <property type="term" value="P:amino acid biosynthetic process"/>
    <property type="evidence" value="ECO:0007669"/>
    <property type="project" value="UniProtKB-KW"/>
</dbReference>
<keyword evidence="16 19" id="KW-0057">Aromatic amino acid biosynthesis</keyword>
<dbReference type="NCBIfam" id="TIGR01357">
    <property type="entry name" value="aroB"/>
    <property type="match status" value="1"/>
</dbReference>
<evidence type="ECO:0000256" key="11">
    <source>
        <dbReference type="ARBA" id="ARBA00022605"/>
    </source>
</evidence>
<evidence type="ECO:0000256" key="12">
    <source>
        <dbReference type="ARBA" id="ARBA00022723"/>
    </source>
</evidence>
<comment type="caution">
    <text evidence="19">Lacks conserved residue(s) required for the propagation of feature annotation.</text>
</comment>
<evidence type="ECO:0000256" key="7">
    <source>
        <dbReference type="ARBA" id="ARBA00005412"/>
    </source>
</evidence>
<dbReference type="InterPro" id="IPR030963">
    <property type="entry name" value="DHQ_synth_fam"/>
</dbReference>
<evidence type="ECO:0000313" key="23">
    <source>
        <dbReference type="Proteomes" id="UP000321249"/>
    </source>
</evidence>
<comment type="pathway">
    <text evidence="6 19">Metabolic intermediate biosynthesis; chorismate biosynthesis; chorismate from D-erythrose 4-phosphate and phosphoenolpyruvate: step 2/7.</text>
</comment>
<reference evidence="22 23" key="1">
    <citation type="journal article" date="2015" name="J. Microbiol.">
        <title>Sphingosinicella ginsenosidimutans sp. nov., with ginsenoside converting activity.</title>
        <authorList>
            <person name="Kim J.K."/>
            <person name="Kang M.S."/>
            <person name="Park S.C."/>
            <person name="Kim K.M."/>
            <person name="Choi K."/>
            <person name="Yoon M.H."/>
            <person name="Im W.T."/>
        </authorList>
    </citation>
    <scope>NUCLEOTIDE SEQUENCE [LARGE SCALE GENOMIC DNA]</scope>
    <source>
        <strain evidence="22 23">BS-11</strain>
    </source>
</reference>
<evidence type="ECO:0000256" key="13">
    <source>
        <dbReference type="ARBA" id="ARBA00022741"/>
    </source>
</evidence>
<keyword evidence="14 19" id="KW-0862">Zinc</keyword>
<gene>
    <name evidence="19" type="primary">aroB</name>
    <name evidence="22" type="ORF">FRZ32_01910</name>
</gene>
<dbReference type="OrthoDB" id="9806583at2"/>
<evidence type="ECO:0000313" key="22">
    <source>
        <dbReference type="EMBL" id="TXC62520.1"/>
    </source>
</evidence>
<comment type="caution">
    <text evidence="22">The sequence shown here is derived from an EMBL/GenBank/DDBJ whole genome shotgun (WGS) entry which is preliminary data.</text>
</comment>
<feature type="domain" description="3-dehydroquinate synthase C-terminal" evidence="21">
    <location>
        <begin position="180"/>
        <end position="329"/>
    </location>
</feature>
<dbReference type="GO" id="GO:0005737">
    <property type="term" value="C:cytoplasm"/>
    <property type="evidence" value="ECO:0007669"/>
    <property type="project" value="UniProtKB-SubCell"/>
</dbReference>
<evidence type="ECO:0000259" key="21">
    <source>
        <dbReference type="Pfam" id="PF24621"/>
    </source>
</evidence>
<feature type="binding site" evidence="19">
    <location>
        <position position="150"/>
    </location>
    <ligand>
        <name>NAD(+)</name>
        <dbReference type="ChEBI" id="CHEBI:57540"/>
    </ligand>
</feature>
<dbReference type="SUPFAM" id="SSF56796">
    <property type="entry name" value="Dehydroquinate synthase-like"/>
    <property type="match status" value="1"/>
</dbReference>